<organism evidence="10 11">
    <name type="scientific">Enterobacter genomosp. S</name>
    <dbReference type="NCBI Taxonomy" id="2364151"/>
    <lineage>
        <taxon>Bacteria</taxon>
        <taxon>Pseudomonadati</taxon>
        <taxon>Pseudomonadota</taxon>
        <taxon>Gammaproteobacteria</taxon>
        <taxon>Enterobacterales</taxon>
        <taxon>Enterobacteriaceae</taxon>
        <taxon>Enterobacter</taxon>
        <taxon>Enterobacter cloacae complex</taxon>
        <taxon>Enterobacter cloacae complex clade S</taxon>
    </lineage>
</organism>
<proteinExistence type="inferred from homology"/>
<dbReference type="InterPro" id="IPR020013">
    <property type="entry name" value="Flagellar_FlgE/F/G"/>
</dbReference>
<dbReference type="InterPro" id="IPR001444">
    <property type="entry name" value="Flag_bb_rod_N"/>
</dbReference>
<dbReference type="Pfam" id="PF06429">
    <property type="entry name" value="Flg_bbr_C"/>
    <property type="match status" value="1"/>
</dbReference>
<dbReference type="RefSeq" id="WP_063450814.1">
    <property type="nucleotide sequence ID" value="NZ_LVVA01000018.1"/>
</dbReference>
<feature type="domain" description="Flagellar hook protein FlgE D2" evidence="8">
    <location>
        <begin position="155"/>
        <end position="282"/>
    </location>
</feature>
<evidence type="ECO:0000259" key="7">
    <source>
        <dbReference type="Pfam" id="PF06429"/>
    </source>
</evidence>
<dbReference type="InterPro" id="IPR010930">
    <property type="entry name" value="Flg_bb/hook_C_dom"/>
</dbReference>
<evidence type="ECO:0000259" key="9">
    <source>
        <dbReference type="Pfam" id="PF22692"/>
    </source>
</evidence>
<dbReference type="NCBIfam" id="NF004238">
    <property type="entry name" value="PRK05682.1-1"/>
    <property type="match status" value="1"/>
</dbReference>
<comment type="function">
    <text evidence="5">A flexible structure which links the flagellar filament to the drive apparatus in the basal body.</text>
</comment>
<dbReference type="PANTHER" id="PTHR30435">
    <property type="entry name" value="FLAGELLAR PROTEIN"/>
    <property type="match status" value="1"/>
</dbReference>
<evidence type="ECO:0000256" key="2">
    <source>
        <dbReference type="ARBA" id="ARBA00009677"/>
    </source>
</evidence>
<dbReference type="EMBL" id="LVVA01000018">
    <property type="protein sequence ID" value="KZR32289.1"/>
    <property type="molecule type" value="Genomic_DNA"/>
</dbReference>
<dbReference type="InterPro" id="IPR037925">
    <property type="entry name" value="FlgE/F/G-like"/>
</dbReference>
<comment type="similarity">
    <text evidence="2 5">Belongs to the flagella basal body rod proteins family.</text>
</comment>
<protein>
    <recommendedName>
        <fullName evidence="3 5">Flagellar hook protein FlgE</fullName>
    </recommendedName>
</protein>
<dbReference type="PANTHER" id="PTHR30435:SF1">
    <property type="entry name" value="FLAGELLAR HOOK PROTEIN FLGE"/>
    <property type="match status" value="1"/>
</dbReference>
<accession>A0ABR5YMQ3</accession>
<keyword evidence="10" id="KW-0966">Cell projection</keyword>
<gene>
    <name evidence="10" type="primary">flgE</name>
    <name evidence="10" type="ORF">A3466_01555</name>
</gene>
<keyword evidence="10" id="KW-0282">Flagellum</keyword>
<evidence type="ECO:0000259" key="6">
    <source>
        <dbReference type="Pfam" id="PF00460"/>
    </source>
</evidence>
<keyword evidence="4 5" id="KW-0975">Bacterial flagellum</keyword>
<dbReference type="InterPro" id="IPR011491">
    <property type="entry name" value="FlgE_D2"/>
</dbReference>
<reference evidence="11" key="1">
    <citation type="submission" date="2016-03" db="EMBL/GenBank/DDBJ databases">
        <title>WGS of SAMN04393274.</title>
        <authorList>
            <person name="Adams M."/>
            <person name="Sutton G."/>
            <person name="Nelson K."/>
            <person name="Thaden J."/>
            <person name="Fowler V."/>
            <person name="Mccorrison J."/>
            <person name="Sanka R."/>
            <person name="Brinkac L."/>
            <person name="Nierman W."/>
        </authorList>
    </citation>
    <scope>NUCLEOTIDE SEQUENCE [LARGE SCALE GENOMIC DNA]</scope>
    <source>
        <strain evidence="11">GN06232</strain>
    </source>
</reference>
<evidence type="ECO:0000256" key="1">
    <source>
        <dbReference type="ARBA" id="ARBA00004117"/>
    </source>
</evidence>
<evidence type="ECO:0000259" key="8">
    <source>
        <dbReference type="Pfam" id="PF07559"/>
    </source>
</evidence>
<evidence type="ECO:0000256" key="5">
    <source>
        <dbReference type="RuleBase" id="RU362116"/>
    </source>
</evidence>
<dbReference type="Pfam" id="PF00460">
    <property type="entry name" value="Flg_bb_rod"/>
    <property type="match status" value="1"/>
</dbReference>
<dbReference type="Proteomes" id="UP000076880">
    <property type="component" value="Unassembled WGS sequence"/>
</dbReference>
<dbReference type="NCBIfam" id="TIGR03506">
    <property type="entry name" value="FlgEFG_subfam"/>
    <property type="match status" value="1"/>
</dbReference>
<evidence type="ECO:0000256" key="3">
    <source>
        <dbReference type="ARBA" id="ARBA00019015"/>
    </source>
</evidence>
<feature type="domain" description="Flagellar basal-body/hook protein C-terminal" evidence="7">
    <location>
        <begin position="356"/>
        <end position="399"/>
    </location>
</feature>
<dbReference type="SUPFAM" id="SSF117143">
    <property type="entry name" value="Flagellar hook protein flgE"/>
    <property type="match status" value="1"/>
</dbReference>
<sequence>MSFSIATSGLNAVTEQLNAISNNIANSGTVGFKSGRAEFSALYAESQPLGVGVTAVTQSITKGGSITSTGSALDLAINGNGFFMVQDSAGTTAFTRAGYFNTDSNGNLVNNQGMYLQGYPVDANGKLQVGTIGNLNISSGSIPAKASGSIDFTANLDARAEVPATTPFDPKNNTTYNNSYTTQVYDSLGREHTLNQYFVKTGTNTWEVHYYMDDVAVTDSSGNAVTQALTFNSQGVLTSPTSAVKLDAAIAGADNISVSLNYSGSTQFGSDFSVSKNKSDGYASGERTGQAIDEDGCVYATFSNGERLLQGQLVLANFTNPNGLQSQDGTTWVQTASSGAPLTGAPSTGLLGSIVSGALESSNVDLTSELVGLMTAQRNYQANTKVISTNDTMMNSLFQAV</sequence>
<dbReference type="Pfam" id="PF22692">
    <property type="entry name" value="LlgE_F_G_D1"/>
    <property type="match status" value="1"/>
</dbReference>
<evidence type="ECO:0000313" key="10">
    <source>
        <dbReference type="EMBL" id="KZR32289.1"/>
    </source>
</evidence>
<feature type="domain" description="Flagellar basal body rod protein N-terminal" evidence="6">
    <location>
        <begin position="5"/>
        <end position="33"/>
    </location>
</feature>
<comment type="subcellular location">
    <subcellularLocation>
        <location evidence="1 5">Bacterial flagellum basal body</location>
    </subcellularLocation>
</comment>
<evidence type="ECO:0000313" key="11">
    <source>
        <dbReference type="Proteomes" id="UP000076880"/>
    </source>
</evidence>
<feature type="domain" description="Flagellar hook protein FlgE/F/G-like D1" evidence="9">
    <location>
        <begin position="76"/>
        <end position="134"/>
    </location>
</feature>
<keyword evidence="10" id="KW-0969">Cilium</keyword>
<evidence type="ECO:0000256" key="4">
    <source>
        <dbReference type="ARBA" id="ARBA00023143"/>
    </source>
</evidence>
<dbReference type="Pfam" id="PF07559">
    <property type="entry name" value="FlgE_D2"/>
    <property type="match status" value="1"/>
</dbReference>
<dbReference type="Gene3D" id="2.60.98.20">
    <property type="entry name" value="Flagellar hook protein FlgE"/>
    <property type="match status" value="1"/>
</dbReference>
<dbReference type="NCBIfam" id="NF005286">
    <property type="entry name" value="PRK06803.1"/>
    <property type="match status" value="1"/>
</dbReference>
<name>A0ABR5YMQ3_9ENTR</name>
<comment type="caution">
    <text evidence="10">The sequence shown here is derived from an EMBL/GenBank/DDBJ whole genome shotgun (WGS) entry which is preliminary data.</text>
</comment>
<dbReference type="InterPro" id="IPR037058">
    <property type="entry name" value="Falgellar_hook_FlgE_sf"/>
</dbReference>
<dbReference type="InterPro" id="IPR053967">
    <property type="entry name" value="LlgE_F_G-like_D1"/>
</dbReference>
<keyword evidence="11" id="KW-1185">Reference proteome</keyword>